<comment type="similarity">
    <text evidence="1">Belongs to the GMC oxidoreductase family.</text>
</comment>
<dbReference type="PROSITE" id="PS00624">
    <property type="entry name" value="GMC_OXRED_2"/>
    <property type="match status" value="1"/>
</dbReference>
<dbReference type="GO" id="GO:0050660">
    <property type="term" value="F:flavin adenine dinucleotide binding"/>
    <property type="evidence" value="ECO:0007669"/>
    <property type="project" value="InterPro"/>
</dbReference>
<dbReference type="EMBL" id="QKRW01000042">
    <property type="protein sequence ID" value="RAL60269.1"/>
    <property type="molecule type" value="Genomic_DNA"/>
</dbReference>
<evidence type="ECO:0000313" key="6">
    <source>
        <dbReference type="EMBL" id="RAL60269.1"/>
    </source>
</evidence>
<dbReference type="Proteomes" id="UP000249056">
    <property type="component" value="Unassembled WGS sequence"/>
</dbReference>
<dbReference type="GO" id="GO:0016614">
    <property type="term" value="F:oxidoreductase activity, acting on CH-OH group of donors"/>
    <property type="evidence" value="ECO:0007669"/>
    <property type="project" value="InterPro"/>
</dbReference>
<feature type="compositionally biased region" description="Polar residues" evidence="2">
    <location>
        <begin position="477"/>
        <end position="487"/>
    </location>
</feature>
<organism evidence="6 7">
    <name type="scientific">Monilinia fructigena</name>
    <dbReference type="NCBI Taxonomy" id="38457"/>
    <lineage>
        <taxon>Eukaryota</taxon>
        <taxon>Fungi</taxon>
        <taxon>Dikarya</taxon>
        <taxon>Ascomycota</taxon>
        <taxon>Pezizomycotina</taxon>
        <taxon>Leotiomycetes</taxon>
        <taxon>Helotiales</taxon>
        <taxon>Sclerotiniaceae</taxon>
        <taxon>Monilinia</taxon>
    </lineage>
</organism>
<dbReference type="InterPro" id="IPR000172">
    <property type="entry name" value="GMC_OxRdtase_N"/>
</dbReference>
<evidence type="ECO:0000259" key="5">
    <source>
        <dbReference type="PROSITE" id="PS00624"/>
    </source>
</evidence>
<dbReference type="InterPro" id="IPR036188">
    <property type="entry name" value="FAD/NAD-bd_sf"/>
</dbReference>
<name>A0A395IPI2_9HELO</name>
<feature type="domain" description="Glucose-methanol-choline oxidoreductase N-terminal" evidence="4">
    <location>
        <begin position="114"/>
        <end position="137"/>
    </location>
</feature>
<dbReference type="SUPFAM" id="SSF51905">
    <property type="entry name" value="FAD/NAD(P)-binding domain"/>
    <property type="match status" value="1"/>
</dbReference>
<feature type="compositionally biased region" description="Low complexity" evidence="2">
    <location>
        <begin position="421"/>
        <end position="447"/>
    </location>
</feature>
<evidence type="ECO:0000259" key="4">
    <source>
        <dbReference type="PROSITE" id="PS00623"/>
    </source>
</evidence>
<dbReference type="PANTHER" id="PTHR47190">
    <property type="entry name" value="DEHYDROGENASE, PUTATIVE-RELATED"/>
    <property type="match status" value="1"/>
</dbReference>
<dbReference type="InterPro" id="IPR053208">
    <property type="entry name" value="GMC_Oxidoreductase_CD"/>
</dbReference>
<keyword evidence="1" id="KW-0274">FAD</keyword>
<comment type="caution">
    <text evidence="6">The sequence shown here is derived from an EMBL/GenBank/DDBJ whole genome shotgun (WGS) entry which is preliminary data.</text>
</comment>
<proteinExistence type="inferred from homology"/>
<evidence type="ECO:0000256" key="2">
    <source>
        <dbReference type="SAM" id="MobiDB-lite"/>
    </source>
</evidence>
<feature type="chain" id="PRO_5017267075" description="Glucose-methanol-choline oxidoreductase N-terminal domain-containing protein" evidence="3">
    <location>
        <begin position="20"/>
        <end position="487"/>
    </location>
</feature>
<dbReference type="PROSITE" id="PS00623">
    <property type="entry name" value="GMC_OXRED_1"/>
    <property type="match status" value="1"/>
</dbReference>
<feature type="domain" description="Glucose-methanol-choline oxidoreductase N-terminal" evidence="5">
    <location>
        <begin position="264"/>
        <end position="278"/>
    </location>
</feature>
<gene>
    <name evidence="6" type="ORF">DID88_000049</name>
</gene>
<dbReference type="Gene3D" id="3.50.50.60">
    <property type="entry name" value="FAD/NAD(P)-binding domain"/>
    <property type="match status" value="2"/>
</dbReference>
<keyword evidence="1" id="KW-0285">Flavoprotein</keyword>
<feature type="region of interest" description="Disordered" evidence="2">
    <location>
        <begin position="415"/>
        <end position="487"/>
    </location>
</feature>
<protein>
    <recommendedName>
        <fullName evidence="4 5">Glucose-methanol-choline oxidoreductase N-terminal domain-containing protein</fullName>
    </recommendedName>
</protein>
<sequence length="487" mass="51217">MRISNHISIIAGLVAGVWGADDSWITEQWDAIIVGAGPAGIVVASRLSEAGLKTLLLEGGGLSYGITGGDLDSRRPDWLKGTNLTRVDVPGLYKSIFADGGNLTCGAEINAYGGCTIGGSSAINAGLFFEPPASDWDLYFPAEWNSTNMDAAIKRLYDTQPSTDLTSQDGVRYLQSGYDAARKWLVDGLGYKDVNINDQADDKTKVFGHPIFDYANAMANEESGVRVIRVERHGDTATGVTALINGVETTISVTSSGRVVLSGGAISSPSLLMYSGIGPTETISRLSAAGKLSKNLSSSDWINSPSVGAGLFDNPNTFIELEGDSIQSYTYSYASPPAGDVSLYLDSRSGPYTFASETSVFWTTIPHDDGSIAGLQGTIDSSGYADFNNNKTITLNVYGTSGLLSTGSVILDQNFIPGPPTQSTTPTPATPKISPSSSMTSSRVSPPRALPLKISPKTPRKPTSKSTSPRLRPTHAAWSTTGAAVAD</sequence>
<keyword evidence="3" id="KW-0732">Signal</keyword>
<dbReference type="AlphaFoldDB" id="A0A395IPI2"/>
<dbReference type="PANTHER" id="PTHR47190:SF1">
    <property type="entry name" value="GLUCOSE-METHANOL-CHOLINE OXIDOREDUCTASE N-TERMINAL DOMAIN-CONTAINING PROTEIN"/>
    <property type="match status" value="1"/>
</dbReference>
<evidence type="ECO:0000256" key="3">
    <source>
        <dbReference type="SAM" id="SignalP"/>
    </source>
</evidence>
<evidence type="ECO:0000256" key="1">
    <source>
        <dbReference type="RuleBase" id="RU003968"/>
    </source>
</evidence>
<evidence type="ECO:0000313" key="7">
    <source>
        <dbReference type="Proteomes" id="UP000249056"/>
    </source>
</evidence>
<feature type="signal peptide" evidence="3">
    <location>
        <begin position="1"/>
        <end position="19"/>
    </location>
</feature>
<accession>A0A395IPI2</accession>
<dbReference type="Pfam" id="PF00732">
    <property type="entry name" value="GMC_oxred_N"/>
    <property type="match status" value="1"/>
</dbReference>
<dbReference type="Gene3D" id="3.30.410.10">
    <property type="entry name" value="Cholesterol Oxidase, domain 2"/>
    <property type="match status" value="2"/>
</dbReference>
<dbReference type="OrthoDB" id="413885at2759"/>
<reference evidence="6 7" key="1">
    <citation type="submission" date="2018-06" db="EMBL/GenBank/DDBJ databases">
        <title>Genome Sequence of the Brown Rot Fungal Pathogen Monilinia fructigena.</title>
        <authorList>
            <person name="Landi L."/>
            <person name="De Miccolis Angelini R.M."/>
            <person name="Pollastro S."/>
            <person name="Abate D."/>
            <person name="Faretra F."/>
            <person name="Romanazzi G."/>
        </authorList>
    </citation>
    <scope>NUCLEOTIDE SEQUENCE [LARGE SCALE GENOMIC DNA]</scope>
    <source>
        <strain evidence="6 7">Mfrg269</strain>
    </source>
</reference>
<keyword evidence="7" id="KW-1185">Reference proteome</keyword>